<keyword evidence="4" id="KW-1185">Reference proteome</keyword>
<evidence type="ECO:0000313" key="4">
    <source>
        <dbReference type="Proteomes" id="UP001151071"/>
    </source>
</evidence>
<dbReference type="AlphaFoldDB" id="A0A9X3Z3L7"/>
<protein>
    <submittedName>
        <fullName evidence="3">GerMN domain-containing protein</fullName>
    </submittedName>
</protein>
<feature type="region of interest" description="Disordered" evidence="1">
    <location>
        <begin position="32"/>
        <end position="65"/>
    </location>
</feature>
<proteinExistence type="predicted"/>
<dbReference type="PROSITE" id="PS51257">
    <property type="entry name" value="PROKAR_LIPOPROTEIN"/>
    <property type="match status" value="1"/>
</dbReference>
<dbReference type="Pfam" id="PF10646">
    <property type="entry name" value="Germane"/>
    <property type="match status" value="2"/>
</dbReference>
<evidence type="ECO:0000256" key="1">
    <source>
        <dbReference type="SAM" id="MobiDB-lite"/>
    </source>
</evidence>
<sequence length="355" mass="37974">MMKIHRIGTITAVLGVSALLLSGCGLFGPEKEATSIDAPPPQSEAAQNTPNGLPPTDGTAGGAEAAVTESVDRTVYLLDANGFVVPFTLTLPKTEGVAKQVLTYMVKGGPVESLLPNGFSAVLPEGTEVKGLVIKDGLATVDFSKEFKTYDSKNEKQILDAVTRALTEFANVKRVQIWVNGTPLTEMPVGSTPISSALDRSLGINLELAEGAVPGRTTSVTVYFQGQLDDKRSYFVPVTRLVPETENVAKAAVEELIKGPKDDSPLFSSLLRTTRVLNVKQENDLVTVDLSSDILRYDDGREANPEALESLVLSLTESTGAKQVQLLVEGKPLTSGTYDFTKPVARPVHINTMQF</sequence>
<name>A0A9X3Z3L7_9BACL</name>
<dbReference type="SMART" id="SM00909">
    <property type="entry name" value="Germane"/>
    <property type="match status" value="2"/>
</dbReference>
<dbReference type="EMBL" id="JAPYYP010000012">
    <property type="protein sequence ID" value="MDA5108947.1"/>
    <property type="molecule type" value="Genomic_DNA"/>
</dbReference>
<evidence type="ECO:0000313" key="3">
    <source>
        <dbReference type="EMBL" id="MDA5108947.1"/>
    </source>
</evidence>
<evidence type="ECO:0000259" key="2">
    <source>
        <dbReference type="SMART" id="SM00909"/>
    </source>
</evidence>
<organism evidence="3 4">
    <name type="scientific">Brevibacillus thermoruber</name>
    <dbReference type="NCBI Taxonomy" id="33942"/>
    <lineage>
        <taxon>Bacteria</taxon>
        <taxon>Bacillati</taxon>
        <taxon>Bacillota</taxon>
        <taxon>Bacilli</taxon>
        <taxon>Bacillales</taxon>
        <taxon>Paenibacillaceae</taxon>
        <taxon>Brevibacillus</taxon>
    </lineage>
</organism>
<reference evidence="3" key="1">
    <citation type="submission" date="2022-12" db="EMBL/GenBank/DDBJ databases">
        <title>Draft genome sequence of the thermophilic strain Brevibacillus thermoruber HT42, isolated from Los Humeros, Puebla, Mexico, with biotechnological potential.</title>
        <authorList>
            <person name="Lara Sanchez J."/>
            <person name="Solis Palacios R."/>
            <person name="Bustos Baena A.S."/>
            <person name="Ruz Baez A.E."/>
            <person name="Espinosa Luna G."/>
            <person name="Oliart Ros R.M."/>
        </authorList>
    </citation>
    <scope>NUCLEOTIDE SEQUENCE</scope>
    <source>
        <strain evidence="3">HT42</strain>
    </source>
</reference>
<gene>
    <name evidence="3" type="ORF">O3V59_11295</name>
</gene>
<comment type="caution">
    <text evidence="3">The sequence shown here is derived from an EMBL/GenBank/DDBJ whole genome shotgun (WGS) entry which is preliminary data.</text>
</comment>
<feature type="domain" description="GerMN" evidence="2">
    <location>
        <begin position="98"/>
        <end position="188"/>
    </location>
</feature>
<accession>A0A9X3Z3L7</accession>
<dbReference type="InterPro" id="IPR019606">
    <property type="entry name" value="GerMN"/>
</dbReference>
<feature type="domain" description="GerMN" evidence="2">
    <location>
        <begin position="249"/>
        <end position="337"/>
    </location>
</feature>
<dbReference type="Proteomes" id="UP001151071">
    <property type="component" value="Unassembled WGS sequence"/>
</dbReference>